<evidence type="ECO:0000256" key="2">
    <source>
        <dbReference type="ARBA" id="ARBA00009477"/>
    </source>
</evidence>
<keyword evidence="3" id="KW-0175">Coiled coil</keyword>
<evidence type="ECO:0000256" key="3">
    <source>
        <dbReference type="SAM" id="Coils"/>
    </source>
</evidence>
<dbReference type="Proteomes" id="UP000317355">
    <property type="component" value="Unassembled WGS sequence"/>
</dbReference>
<evidence type="ECO:0000313" key="8">
    <source>
        <dbReference type="Proteomes" id="UP000317355"/>
    </source>
</evidence>
<proteinExistence type="inferred from homology"/>
<comment type="similarity">
    <text evidence="2">Belongs to the membrane fusion protein (MFP) (TC 8.A.1) family.</text>
</comment>
<keyword evidence="4" id="KW-1133">Transmembrane helix</keyword>
<dbReference type="InterPro" id="IPR050739">
    <property type="entry name" value="MFP"/>
</dbReference>
<reference evidence="7 8" key="1">
    <citation type="submission" date="2019-07" db="EMBL/GenBank/DDBJ databases">
        <title>The pathways for chlorine oxyanion respiration interact through the shared metabolite chlorate.</title>
        <authorList>
            <person name="Barnum T.P."/>
            <person name="Cheng Y."/>
            <person name="Hill K.A."/>
            <person name="Lucas L.N."/>
            <person name="Carlson H.K."/>
            <person name="Coates J.D."/>
        </authorList>
    </citation>
    <scope>NUCLEOTIDE SEQUENCE [LARGE SCALE GENOMIC DNA]</scope>
    <source>
        <strain evidence="7">BK-3</strain>
    </source>
</reference>
<evidence type="ECO:0000259" key="6">
    <source>
        <dbReference type="Pfam" id="PF25963"/>
    </source>
</evidence>
<dbReference type="InterPro" id="IPR058625">
    <property type="entry name" value="MdtA-like_BSH"/>
</dbReference>
<dbReference type="EMBL" id="VMRY01000003">
    <property type="protein sequence ID" value="TVT59884.1"/>
    <property type="molecule type" value="Genomic_DNA"/>
</dbReference>
<feature type="transmembrane region" description="Helical" evidence="4">
    <location>
        <begin position="26"/>
        <end position="45"/>
    </location>
</feature>
<evidence type="ECO:0000313" key="7">
    <source>
        <dbReference type="EMBL" id="TVT59884.1"/>
    </source>
</evidence>
<accession>A0A558DFS5</accession>
<name>A0A558DFS5_9GAMM</name>
<dbReference type="Pfam" id="PF25963">
    <property type="entry name" value="Beta-barrel_AAEA"/>
    <property type="match status" value="1"/>
</dbReference>
<feature type="domain" description="Multidrug resistance protein MdtA-like barrel-sandwich hybrid" evidence="5">
    <location>
        <begin position="62"/>
        <end position="251"/>
    </location>
</feature>
<dbReference type="AlphaFoldDB" id="A0A558DFS5"/>
<dbReference type="GO" id="GO:0030313">
    <property type="term" value="C:cell envelope"/>
    <property type="evidence" value="ECO:0007669"/>
    <property type="project" value="UniProtKB-SubCell"/>
</dbReference>
<dbReference type="PANTHER" id="PTHR30386">
    <property type="entry name" value="MEMBRANE FUSION SUBUNIT OF EMRAB-TOLC MULTIDRUG EFFLUX PUMP"/>
    <property type="match status" value="1"/>
</dbReference>
<sequence length="359" mass="39084">MNTAPNTQVPTSDQTVSSQNRAVKRLFLLIVLPTITAVIGSVIYLKAGRFVETDNAYVKADKVQISTEVSGIIDSVTVAENQRVTKGQLLFQLDSAPFQVSVAKVEAKLAQVRTDIAALKATYREKRAEIALAQTRYDFSLKEQQRQRDLLAKNFISTSKYDDAKQNADLAALQVVAVQQDLKRITATLGGSIDAPIEQHPNYLAAQAELEQAKLDLARTAVHAPQTGVVSMPPKTGQYITAGKTAMALVVNGNLWIEANFTETDLTYVHPGQTVTVHIDTYPDHAWKGVVDSLSPATSAEFALIPAQNATGNWVKIAQRVPVRIKLDQTPDDPELRAGLSAVTEIDTGHKRSLFGITL</sequence>
<dbReference type="GO" id="GO:0055085">
    <property type="term" value="P:transmembrane transport"/>
    <property type="evidence" value="ECO:0007669"/>
    <property type="project" value="InterPro"/>
</dbReference>
<comment type="subcellular location">
    <subcellularLocation>
        <location evidence="1">Cell envelope</location>
    </subcellularLocation>
</comment>
<feature type="domain" description="p-hydroxybenzoic acid efflux pump subunit AaeA-like beta-barrel" evidence="6">
    <location>
        <begin position="255"/>
        <end position="345"/>
    </location>
</feature>
<feature type="coiled-coil region" evidence="3">
    <location>
        <begin position="102"/>
        <end position="136"/>
    </location>
</feature>
<protein>
    <submittedName>
        <fullName evidence="7">HlyD family secretion protein</fullName>
    </submittedName>
</protein>
<evidence type="ECO:0000256" key="4">
    <source>
        <dbReference type="SAM" id="Phobius"/>
    </source>
</evidence>
<organism evidence="7 8">
    <name type="scientific">Sedimenticola thiotaurini</name>
    <dbReference type="NCBI Taxonomy" id="1543721"/>
    <lineage>
        <taxon>Bacteria</taxon>
        <taxon>Pseudomonadati</taxon>
        <taxon>Pseudomonadota</taxon>
        <taxon>Gammaproteobacteria</taxon>
        <taxon>Chromatiales</taxon>
        <taxon>Sedimenticolaceae</taxon>
        <taxon>Sedimenticola</taxon>
    </lineage>
</organism>
<keyword evidence="4" id="KW-0472">Membrane</keyword>
<dbReference type="Pfam" id="PF25917">
    <property type="entry name" value="BSH_RND"/>
    <property type="match status" value="1"/>
</dbReference>
<gene>
    <name evidence="7" type="ORF">FHK82_02590</name>
</gene>
<comment type="caution">
    <text evidence="7">The sequence shown here is derived from an EMBL/GenBank/DDBJ whole genome shotgun (WGS) entry which is preliminary data.</text>
</comment>
<dbReference type="InterPro" id="IPR058634">
    <property type="entry name" value="AaeA-lik-b-barrel"/>
</dbReference>
<keyword evidence="4" id="KW-0812">Transmembrane</keyword>
<dbReference type="SUPFAM" id="SSF111369">
    <property type="entry name" value="HlyD-like secretion proteins"/>
    <property type="match status" value="2"/>
</dbReference>
<dbReference type="PANTHER" id="PTHR30386:SF19">
    <property type="entry name" value="MULTIDRUG EXPORT PROTEIN EMRA-RELATED"/>
    <property type="match status" value="1"/>
</dbReference>
<dbReference type="Gene3D" id="2.40.30.170">
    <property type="match status" value="1"/>
</dbReference>
<evidence type="ECO:0000256" key="1">
    <source>
        <dbReference type="ARBA" id="ARBA00004196"/>
    </source>
</evidence>
<evidence type="ECO:0000259" key="5">
    <source>
        <dbReference type="Pfam" id="PF25917"/>
    </source>
</evidence>
<dbReference type="Gene3D" id="2.40.50.100">
    <property type="match status" value="1"/>
</dbReference>